<dbReference type="OrthoDB" id="10262710at2759"/>
<proteinExistence type="inferred from homology"/>
<organism evidence="7">
    <name type="scientific">Taenia asiatica</name>
    <name type="common">Asian tapeworm</name>
    <dbReference type="NCBI Taxonomy" id="60517"/>
    <lineage>
        <taxon>Eukaryota</taxon>
        <taxon>Metazoa</taxon>
        <taxon>Spiralia</taxon>
        <taxon>Lophotrochozoa</taxon>
        <taxon>Platyhelminthes</taxon>
        <taxon>Cestoda</taxon>
        <taxon>Eucestoda</taxon>
        <taxon>Cyclophyllidea</taxon>
        <taxon>Taeniidae</taxon>
        <taxon>Taenia</taxon>
    </lineage>
</organism>
<dbReference type="EMBL" id="UYRS01018740">
    <property type="protein sequence ID" value="VDK39670.1"/>
    <property type="molecule type" value="Genomic_DNA"/>
</dbReference>
<evidence type="ECO:0000313" key="5">
    <source>
        <dbReference type="EMBL" id="VDK39670.1"/>
    </source>
</evidence>
<evidence type="ECO:0000256" key="3">
    <source>
        <dbReference type="ARBA" id="ARBA00023004"/>
    </source>
</evidence>
<dbReference type="Pfam" id="PF01231">
    <property type="entry name" value="IDO"/>
    <property type="match status" value="2"/>
</dbReference>
<keyword evidence="6" id="KW-1185">Reference proteome</keyword>
<dbReference type="PANTHER" id="PTHR28657:SF5">
    <property type="entry name" value="INDOLEAMINE 2,3-DIOXYGENASE"/>
    <property type="match status" value="1"/>
</dbReference>
<evidence type="ECO:0000256" key="4">
    <source>
        <dbReference type="PIRSR" id="PIRSR600898-1"/>
    </source>
</evidence>
<dbReference type="GO" id="GO:0019441">
    <property type="term" value="P:L-tryptophan catabolic process to kynurenine"/>
    <property type="evidence" value="ECO:0007669"/>
    <property type="project" value="InterPro"/>
</dbReference>
<dbReference type="GO" id="GO:0020037">
    <property type="term" value="F:heme binding"/>
    <property type="evidence" value="ECO:0007669"/>
    <property type="project" value="InterPro"/>
</dbReference>
<keyword evidence="3 4" id="KW-0408">Iron</keyword>
<keyword evidence="4" id="KW-0349">Heme</keyword>
<sequence length="390" mass="43917">MQALEDYKISPVTGCLLRQPTTPPPSLLPFKRLLEHSHALLSSGKLREAIEKLPSLDMAQLKNHEEKRLAHKILAFLAAQYVWQTGDGDPAEVSPFSQHFLRLRNVSFRVFFTEFIPSDQPNWLPFIEVTADIELSFCDGAKIMMHIIDSVKKNNIKTAIECLLKLGDVISIMRQQLLLLLSELKLKAPLTHSYGVLVRLLIEELDPKAFYCELRPYLSGWSHGKISKGLVYEGVPDSVLTGAETGDLSGQTIPKKRVYLGASAGQSVSLQSFDALLGIEHFKDVEAFFADLRKYMILEHRRFIEDLKKHVHLRDFVEGSASNELKTAYNSCVKELLLFRKDHLLIVEKFIIEPSKMYAAKVEGLKSQGTGGTGRLQVELINSSPFLTVE</sequence>
<name>A0A0R3WBX2_TAEAS</name>
<accession>A0A0R3WBX2</accession>
<dbReference type="GO" id="GO:0046872">
    <property type="term" value="F:metal ion binding"/>
    <property type="evidence" value="ECO:0007669"/>
    <property type="project" value="UniProtKB-KW"/>
</dbReference>
<reference evidence="5 6" key="2">
    <citation type="submission" date="2018-11" db="EMBL/GenBank/DDBJ databases">
        <authorList>
            <consortium name="Pathogen Informatics"/>
        </authorList>
    </citation>
    <scope>NUCLEOTIDE SEQUENCE [LARGE SCALE GENOMIC DNA]</scope>
</reference>
<gene>
    <name evidence="5" type="ORF">TASK_LOCUS8164</name>
</gene>
<protein>
    <submittedName>
        <fullName evidence="7">Indoleamine 2,3-dioxygenase 2</fullName>
    </submittedName>
</protein>
<dbReference type="STRING" id="60517.A0A0R3WBX2"/>
<comment type="similarity">
    <text evidence="1">Belongs to the indoleamine 2,3-dioxygenase family.</text>
</comment>
<dbReference type="GO" id="GO:0016702">
    <property type="term" value="F:oxidoreductase activity, acting on single donors with incorporation of molecular oxygen, incorporation of two atoms of oxygen"/>
    <property type="evidence" value="ECO:0007669"/>
    <property type="project" value="UniProtKB-ARBA"/>
</dbReference>
<dbReference type="Proteomes" id="UP000282613">
    <property type="component" value="Unassembled WGS sequence"/>
</dbReference>
<dbReference type="Gene3D" id="1.20.58.480">
    <property type="match status" value="1"/>
</dbReference>
<dbReference type="InterPro" id="IPR000898">
    <property type="entry name" value="Indolamine_dOase"/>
</dbReference>
<evidence type="ECO:0000256" key="1">
    <source>
        <dbReference type="ARBA" id="ARBA00007119"/>
    </source>
</evidence>
<dbReference type="InterPro" id="IPR037217">
    <property type="entry name" value="Trp/Indoleamine_2_3_dOase-like"/>
</dbReference>
<evidence type="ECO:0000256" key="2">
    <source>
        <dbReference type="ARBA" id="ARBA00022723"/>
    </source>
</evidence>
<feature type="binding site" description="proximal binding residue" evidence="4">
    <location>
        <position position="343"/>
    </location>
    <ligand>
        <name>heme b</name>
        <dbReference type="ChEBI" id="CHEBI:60344"/>
    </ligand>
    <ligandPart>
        <name>Fe</name>
        <dbReference type="ChEBI" id="CHEBI:18248"/>
    </ligandPart>
</feature>
<evidence type="ECO:0000313" key="6">
    <source>
        <dbReference type="Proteomes" id="UP000282613"/>
    </source>
</evidence>
<dbReference type="AlphaFoldDB" id="A0A0R3WBX2"/>
<evidence type="ECO:0000313" key="7">
    <source>
        <dbReference type="WBParaSite" id="TASK_0000816301-mRNA-1"/>
    </source>
</evidence>
<reference evidence="7" key="1">
    <citation type="submission" date="2017-02" db="UniProtKB">
        <authorList>
            <consortium name="WormBaseParasite"/>
        </authorList>
    </citation>
    <scope>IDENTIFICATION</scope>
</reference>
<dbReference type="PANTHER" id="PTHR28657">
    <property type="entry name" value="INDOLEAMINE 2,3-DIOXYGENASE"/>
    <property type="match status" value="1"/>
</dbReference>
<dbReference type="SUPFAM" id="SSF140959">
    <property type="entry name" value="Indolic compounds 2,3-dioxygenase-like"/>
    <property type="match status" value="1"/>
</dbReference>
<keyword evidence="2 4" id="KW-0479">Metal-binding</keyword>
<dbReference type="WBParaSite" id="TASK_0000816301-mRNA-1">
    <property type="protein sequence ID" value="TASK_0000816301-mRNA-1"/>
    <property type="gene ID" value="TASK_0000816301"/>
</dbReference>